<gene>
    <name evidence="2" type="ORF">HHL20_09025</name>
</gene>
<evidence type="ECO:0000256" key="1">
    <source>
        <dbReference type="SAM" id="SignalP"/>
    </source>
</evidence>
<evidence type="ECO:0000313" key="2">
    <source>
        <dbReference type="EMBL" id="NML57485.1"/>
    </source>
</evidence>
<organism evidence="2 3">
    <name type="scientific">Chryseobacterium cheonjiense</name>
    <dbReference type="NCBI Taxonomy" id="2728845"/>
    <lineage>
        <taxon>Bacteria</taxon>
        <taxon>Pseudomonadati</taxon>
        <taxon>Bacteroidota</taxon>
        <taxon>Flavobacteriia</taxon>
        <taxon>Flavobacteriales</taxon>
        <taxon>Weeksellaceae</taxon>
        <taxon>Chryseobacterium group</taxon>
        <taxon>Chryseobacterium</taxon>
    </lineage>
</organism>
<evidence type="ECO:0000313" key="3">
    <source>
        <dbReference type="Proteomes" id="UP000552615"/>
    </source>
</evidence>
<comment type="caution">
    <text evidence="2">The sequence shown here is derived from an EMBL/GenBank/DDBJ whole genome shotgun (WGS) entry which is preliminary data.</text>
</comment>
<accession>A0A7Y0A6G9</accession>
<keyword evidence="3" id="KW-1185">Reference proteome</keyword>
<evidence type="ECO:0008006" key="4">
    <source>
        <dbReference type="Google" id="ProtNLM"/>
    </source>
</evidence>
<proteinExistence type="predicted"/>
<dbReference type="RefSeq" id="WP_169230802.1">
    <property type="nucleotide sequence ID" value="NZ_JABBGF010000001.1"/>
</dbReference>
<name>A0A7Y0A6G9_9FLAO</name>
<protein>
    <recommendedName>
        <fullName evidence="4">DUF3857 domain-containing protein</fullName>
    </recommendedName>
</protein>
<reference evidence="2 3" key="1">
    <citation type="submission" date="2020-04" db="EMBL/GenBank/DDBJ databases">
        <title>Chryseobacterium sp. RJ-7-14 sp. nov., isolated from Jeju soil.</title>
        <authorList>
            <person name="Dahal R.H."/>
            <person name="Chaudhary D.K."/>
        </authorList>
    </citation>
    <scope>NUCLEOTIDE SEQUENCE [LARGE SCALE GENOMIC DNA]</scope>
    <source>
        <strain evidence="2 3">RJ-7-14</strain>
    </source>
</reference>
<dbReference type="EMBL" id="JABBGF010000001">
    <property type="protein sequence ID" value="NML57485.1"/>
    <property type="molecule type" value="Genomic_DNA"/>
</dbReference>
<dbReference type="Proteomes" id="UP000552615">
    <property type="component" value="Unassembled WGS sequence"/>
</dbReference>
<feature type="chain" id="PRO_5031174620" description="DUF3857 domain-containing protein" evidence="1">
    <location>
        <begin position="19"/>
        <end position="416"/>
    </location>
</feature>
<sequence>MRKTFCLIGILFISLTSAQEFTTFRNGLIYNEKTMDKLGKIVDSLHLKYKTCDLTKVFYSKKQVKGCIINLNSGNIAQAKKDMDSNISLENFIIKYPSAKVRKDILITKTKTKDYDKKDIIRYDELSLNDDYALYLEKDYKKAFAEKPEKGTWVYDYQPKTSYSEEYIKAFYFPENFKSIPLDQKYSKQIVYSDCLIDVSTTKFKENAKSERFNATISLPENWQSLPKDKKEKLLDEMRSAEAVGSCSNDFSPRIQGVNMALLSAETAHWEIFLKSHLDMMNDRFERVSDASYAWKDRQTYIKELEELDINVPDLLLGIYFRIDNPEKNHYYGNIGRLGRAISESKDNKLFLSQILSMVEDERLDDYNRVLAYFLYISCNYYTKSKTEKKFNNAKIINAVKKLPKYLADNIKVETI</sequence>
<feature type="signal peptide" evidence="1">
    <location>
        <begin position="1"/>
        <end position="18"/>
    </location>
</feature>
<keyword evidence="1" id="KW-0732">Signal</keyword>
<dbReference type="AlphaFoldDB" id="A0A7Y0A6G9"/>